<evidence type="ECO:0000313" key="3">
    <source>
        <dbReference type="Proteomes" id="UP000230556"/>
    </source>
</evidence>
<feature type="transmembrane region" description="Helical" evidence="1">
    <location>
        <begin position="40"/>
        <end position="60"/>
    </location>
</feature>
<keyword evidence="1" id="KW-1133">Transmembrane helix</keyword>
<name>A0A2M7FRM6_9BACT</name>
<dbReference type="EMBL" id="PFFO01000019">
    <property type="protein sequence ID" value="PIW08606.1"/>
    <property type="molecule type" value="Genomic_DNA"/>
</dbReference>
<evidence type="ECO:0000256" key="1">
    <source>
        <dbReference type="SAM" id="Phobius"/>
    </source>
</evidence>
<accession>A0A2M7FRM6</accession>
<feature type="transmembrane region" description="Helical" evidence="1">
    <location>
        <begin position="12"/>
        <end position="34"/>
    </location>
</feature>
<reference evidence="3" key="1">
    <citation type="submission" date="2017-09" db="EMBL/GenBank/DDBJ databases">
        <title>Depth-based differentiation of microbial function through sediment-hosted aquifers and enrichment of novel symbionts in the deep terrestrial subsurface.</title>
        <authorList>
            <person name="Probst A.J."/>
            <person name="Ladd B."/>
            <person name="Jarett J.K."/>
            <person name="Geller-Mcgrath D.E."/>
            <person name="Sieber C.M.K."/>
            <person name="Emerson J.B."/>
            <person name="Anantharaman K."/>
            <person name="Thomas B.C."/>
            <person name="Malmstrom R."/>
            <person name="Stieglmeier M."/>
            <person name="Klingl A."/>
            <person name="Woyke T."/>
            <person name="Ryan C.M."/>
            <person name="Banfield J.F."/>
        </authorList>
    </citation>
    <scope>NUCLEOTIDE SEQUENCE [LARGE SCALE GENOMIC DNA]</scope>
</reference>
<keyword evidence="1" id="KW-0812">Transmembrane</keyword>
<protein>
    <submittedName>
        <fullName evidence="2">Uncharacterized protein</fullName>
    </submittedName>
</protein>
<evidence type="ECO:0000313" key="2">
    <source>
        <dbReference type="EMBL" id="PIW08606.1"/>
    </source>
</evidence>
<proteinExistence type="predicted"/>
<dbReference type="Proteomes" id="UP000230556">
    <property type="component" value="Unassembled WGS sequence"/>
</dbReference>
<keyword evidence="1" id="KW-0472">Membrane</keyword>
<gene>
    <name evidence="2" type="ORF">COW38_00405</name>
</gene>
<comment type="caution">
    <text evidence="2">The sequence shown here is derived from an EMBL/GenBank/DDBJ whole genome shotgun (WGS) entry which is preliminary data.</text>
</comment>
<organism evidence="2 3">
    <name type="scientific">Candidatus Collierbacteria bacterium CG17_big_fil_post_rev_8_21_14_2_50_45_7</name>
    <dbReference type="NCBI Taxonomy" id="1974536"/>
    <lineage>
        <taxon>Bacteria</taxon>
        <taxon>Candidatus Collieribacteriota</taxon>
    </lineage>
</organism>
<sequence>MIFGELIVRSGQLSLITLLPKYLITLYCSMFLLLQQLFHIFLILLMTQLNPLVLIFNMLLMGQIMDLE</sequence>
<dbReference type="AlphaFoldDB" id="A0A2M7FRM6"/>